<reference evidence="2 3" key="1">
    <citation type="journal article" date="2016" name="Proc. Natl. Acad. Sci. U.S.A.">
        <title>Lipid metabolic changes in an early divergent fungus govern the establishment of a mutualistic symbiosis with endobacteria.</title>
        <authorList>
            <person name="Lastovetsky O.A."/>
            <person name="Gaspar M.L."/>
            <person name="Mondo S.J."/>
            <person name="LaButti K.M."/>
            <person name="Sandor L."/>
            <person name="Grigoriev I.V."/>
            <person name="Henry S.A."/>
            <person name="Pawlowska T.E."/>
        </authorList>
    </citation>
    <scope>NUCLEOTIDE SEQUENCE [LARGE SCALE GENOMIC DNA]</scope>
    <source>
        <strain evidence="2 3">ATCC 11559</strain>
    </source>
</reference>
<keyword evidence="1" id="KW-0732">Signal</keyword>
<feature type="chain" id="PRO_5012348881" evidence="1">
    <location>
        <begin position="20"/>
        <end position="183"/>
    </location>
</feature>
<dbReference type="Proteomes" id="UP000242381">
    <property type="component" value="Unassembled WGS sequence"/>
</dbReference>
<feature type="signal peptide" evidence="1">
    <location>
        <begin position="1"/>
        <end position="19"/>
    </location>
</feature>
<evidence type="ECO:0000256" key="1">
    <source>
        <dbReference type="SAM" id="SignalP"/>
    </source>
</evidence>
<dbReference type="AlphaFoldDB" id="A0A1X0SF46"/>
<evidence type="ECO:0000313" key="3">
    <source>
        <dbReference type="Proteomes" id="UP000242381"/>
    </source>
</evidence>
<evidence type="ECO:0000313" key="2">
    <source>
        <dbReference type="EMBL" id="ORE22920.1"/>
    </source>
</evidence>
<proteinExistence type="predicted"/>
<sequence>MSLSLFFFCLAEQYHVMWSLGEMHKLYFTEESTKTLKLSLDAYLKKAGILQCDFTVEAYPCLINILFVCEPDVRYKLEERNGHLFHVPDLCLRDLTARANALLLLTHAFENDSIYFETGEYKGWRYHVCEIILRRDLQLKTSSLGSPYCEVTGEFSLSDLASNRDHVKDGSFGTLCRNKLNTC</sequence>
<gene>
    <name evidence="2" type="ORF">BCV71DRAFT_230990</name>
</gene>
<organism evidence="2 3">
    <name type="scientific">Rhizopus microsporus</name>
    <dbReference type="NCBI Taxonomy" id="58291"/>
    <lineage>
        <taxon>Eukaryota</taxon>
        <taxon>Fungi</taxon>
        <taxon>Fungi incertae sedis</taxon>
        <taxon>Mucoromycota</taxon>
        <taxon>Mucoromycotina</taxon>
        <taxon>Mucoromycetes</taxon>
        <taxon>Mucorales</taxon>
        <taxon>Mucorineae</taxon>
        <taxon>Rhizopodaceae</taxon>
        <taxon>Rhizopus</taxon>
    </lineage>
</organism>
<dbReference type="EMBL" id="KV921262">
    <property type="protein sequence ID" value="ORE22920.1"/>
    <property type="molecule type" value="Genomic_DNA"/>
</dbReference>
<protein>
    <submittedName>
        <fullName evidence="2">Uncharacterized protein</fullName>
    </submittedName>
</protein>
<name>A0A1X0SF46_RHIZD</name>
<accession>A0A1X0SF46</accession>